<dbReference type="KEGG" id="ttq:NIES37_50800"/>
<keyword evidence="2" id="KW-1185">Reference proteome</keyword>
<accession>A0A1Z4N5Z1</accession>
<name>A0A1Z4N5Z1_9CYAN</name>
<proteinExistence type="predicted"/>
<evidence type="ECO:0000313" key="2">
    <source>
        <dbReference type="Proteomes" id="UP000218785"/>
    </source>
</evidence>
<dbReference type="EMBL" id="AP018248">
    <property type="protein sequence ID" value="BAZ01082.1"/>
    <property type="molecule type" value="Genomic_DNA"/>
</dbReference>
<organism evidence="1 2">
    <name type="scientific">Tolypothrix tenuis PCC 7101</name>
    <dbReference type="NCBI Taxonomy" id="231146"/>
    <lineage>
        <taxon>Bacteria</taxon>
        <taxon>Bacillati</taxon>
        <taxon>Cyanobacteriota</taxon>
        <taxon>Cyanophyceae</taxon>
        <taxon>Nostocales</taxon>
        <taxon>Tolypothrichaceae</taxon>
        <taxon>Tolypothrix</taxon>
    </lineage>
</organism>
<dbReference type="RefSeq" id="WP_096580419.1">
    <property type="nucleotide sequence ID" value="NZ_CAWNJS010000001.1"/>
</dbReference>
<dbReference type="InterPro" id="IPR040871">
    <property type="entry name" value="HopA1"/>
</dbReference>
<reference evidence="1 2" key="1">
    <citation type="submission" date="2017-06" db="EMBL/GenBank/DDBJ databases">
        <title>Genome sequencing of cyanobaciteial culture collection at National Institute for Environmental Studies (NIES).</title>
        <authorList>
            <person name="Hirose Y."/>
            <person name="Shimura Y."/>
            <person name="Fujisawa T."/>
            <person name="Nakamura Y."/>
            <person name="Kawachi M."/>
        </authorList>
    </citation>
    <scope>NUCLEOTIDE SEQUENCE [LARGE SCALE GENOMIC DNA]</scope>
    <source>
        <strain evidence="1 2">NIES-37</strain>
    </source>
</reference>
<dbReference type="AlphaFoldDB" id="A0A1Z4N5Z1"/>
<dbReference type="Proteomes" id="UP000218785">
    <property type="component" value="Chromosome"/>
</dbReference>
<dbReference type="Pfam" id="PF17914">
    <property type="entry name" value="HopA1"/>
    <property type="match status" value="1"/>
</dbReference>
<gene>
    <name evidence="1" type="ORF">NIES37_50800</name>
</gene>
<evidence type="ECO:0000313" key="1">
    <source>
        <dbReference type="EMBL" id="BAZ01082.1"/>
    </source>
</evidence>
<sequence>MQLLDPQPIQLATIPEALHTSLQDIVNKIQIESRFCIRHPDYKSLEVPAETLPRFQQLPSDVQNKYLNAQLSNFLYGIYYNGSLKSALALDGETTNLPVNQNLENNTFLGVDVVFYNRLHESNKGEGYFSPDWLVVKEESDGAFAVHKGGLTLHIDRTKHLRSPDEVVAVGNQVAIKLPKNLVQNGFYMAVSNAGSYSGENIVRVYFNLTTDGAVAVMESLTTQLNAINLPFNFKALYNPSDYGRYDSAVLYFDKNNYADVHPVLQRVYAEHQSHFLPDVPLFTKLIAPGLAIAEEPNQKFGEKESFGMNRCQIVANGLIEAWQNYDDSPQGRLASILAQFSLLEIDLQRPYLNAKSKDIYPALKL</sequence>
<protein>
    <submittedName>
        <fullName evidence="1">Uncharacterized protein</fullName>
    </submittedName>
</protein>